<evidence type="ECO:0000313" key="3">
    <source>
        <dbReference type="EMBL" id="SPO03033.1"/>
    </source>
</evidence>
<evidence type="ECO:0000256" key="2">
    <source>
        <dbReference type="SAM" id="Phobius"/>
    </source>
</evidence>
<feature type="transmembrane region" description="Helical" evidence="2">
    <location>
        <begin position="29"/>
        <end position="51"/>
    </location>
</feature>
<dbReference type="Proteomes" id="UP001187682">
    <property type="component" value="Unassembled WGS sequence"/>
</dbReference>
<keyword evidence="2" id="KW-1133">Transmembrane helix</keyword>
<proteinExistence type="predicted"/>
<gene>
    <name evidence="3" type="ORF">DNG_05714</name>
</gene>
<feature type="transmembrane region" description="Helical" evidence="2">
    <location>
        <begin position="104"/>
        <end position="126"/>
    </location>
</feature>
<dbReference type="InterPro" id="IPR025363">
    <property type="entry name" value="DUF4267"/>
</dbReference>
<feature type="compositionally biased region" description="Pro residues" evidence="1">
    <location>
        <begin position="12"/>
        <end position="23"/>
    </location>
</feature>
<feature type="transmembrane region" description="Helical" evidence="2">
    <location>
        <begin position="132"/>
        <end position="152"/>
    </location>
</feature>
<dbReference type="EMBL" id="ONZQ02000007">
    <property type="protein sequence ID" value="SPO03033.1"/>
    <property type="molecule type" value="Genomic_DNA"/>
</dbReference>
<comment type="caution">
    <text evidence="3">The sequence shown here is derived from an EMBL/GenBank/DDBJ whole genome shotgun (WGS) entry which is preliminary data.</text>
</comment>
<name>A0AAE8N0C7_9PEZI</name>
<organism evidence="3 4">
    <name type="scientific">Cephalotrichum gorgonifer</name>
    <dbReference type="NCBI Taxonomy" id="2041049"/>
    <lineage>
        <taxon>Eukaryota</taxon>
        <taxon>Fungi</taxon>
        <taxon>Dikarya</taxon>
        <taxon>Ascomycota</taxon>
        <taxon>Pezizomycotina</taxon>
        <taxon>Sordariomycetes</taxon>
        <taxon>Hypocreomycetidae</taxon>
        <taxon>Microascales</taxon>
        <taxon>Microascaceae</taxon>
        <taxon>Cephalotrichum</taxon>
    </lineage>
</organism>
<feature type="region of interest" description="Disordered" evidence="1">
    <location>
        <begin position="1"/>
        <end position="23"/>
    </location>
</feature>
<accession>A0AAE8N0C7</accession>
<keyword evidence="2" id="KW-0472">Membrane</keyword>
<dbReference type="AlphaFoldDB" id="A0AAE8N0C7"/>
<keyword evidence="4" id="KW-1185">Reference proteome</keyword>
<protein>
    <submittedName>
        <fullName evidence="3">Uncharacterized protein</fullName>
    </submittedName>
</protein>
<dbReference type="Pfam" id="PF14087">
    <property type="entry name" value="DUF4267"/>
    <property type="match status" value="1"/>
</dbReference>
<keyword evidence="2" id="KW-0812">Transmembrane</keyword>
<reference evidence="3" key="1">
    <citation type="submission" date="2018-03" db="EMBL/GenBank/DDBJ databases">
        <authorList>
            <person name="Guldener U."/>
        </authorList>
    </citation>
    <scope>NUCLEOTIDE SEQUENCE</scope>
</reference>
<evidence type="ECO:0000256" key="1">
    <source>
        <dbReference type="SAM" id="MobiDB-lite"/>
    </source>
</evidence>
<sequence length="154" mass="15795">MTTPSSPLIPKNLPPNPSTTPAPPSTYRALARAVGAARLLFGASCLLAPAFTMSLLRIPLAGTATTFVRVFGVRDLVLGDLLLLATSSSGDPDGRARRAEVMRLLWAGVAVDLLDVCVAQVALGAGDLGMPGYGLFCGLGVVSAVLAGEALWGY</sequence>
<evidence type="ECO:0000313" key="4">
    <source>
        <dbReference type="Proteomes" id="UP001187682"/>
    </source>
</evidence>